<organism evidence="1 2">
    <name type="scientific">Nonomuraea helvata</name>
    <dbReference type="NCBI Taxonomy" id="37484"/>
    <lineage>
        <taxon>Bacteria</taxon>
        <taxon>Bacillati</taxon>
        <taxon>Actinomycetota</taxon>
        <taxon>Actinomycetes</taxon>
        <taxon>Streptosporangiales</taxon>
        <taxon>Streptosporangiaceae</taxon>
        <taxon>Nonomuraea</taxon>
    </lineage>
</organism>
<comment type="caution">
    <text evidence="1">The sequence shown here is derived from an EMBL/GenBank/DDBJ whole genome shotgun (WGS) entry which is preliminary data.</text>
</comment>
<accession>A0ABV5S7X3</accession>
<name>A0ABV5S7X3_9ACTN</name>
<dbReference type="EMBL" id="JBHMBW010000027">
    <property type="protein sequence ID" value="MFB9627099.1"/>
    <property type="molecule type" value="Genomic_DNA"/>
</dbReference>
<sequence>MGPKVLYLLNISNPDRLSADSGWVVADVLLPALTNAGAVVTLGSPAPVRDTRVGFWPMPVPATKYRARFDGDTGALADLIRRTTPEVVVANQIEAAPQVRAAMLEARCGATLAGYCHYLPFGVEEGRPLVDPLMDDAGLGRPVMWTFLAGIAALDRVMVHSPMAAALLSAATRHAGLDLGDRLHVVPPPRDPALVVGGRVTPPTGESAVAVYNHRLYAHYGTEHFLRLATELASPALQVTVMDLFGNRRAARSALDTSPERFRDALGALPNVQVASDGGDRDAYRRVLAGAHLGIAPYRAACPWSMSVIDCQAMGLPVISPRLGWMAEHIHPELLFDSSAEAVKITDQLVTDPLFYTRHSEYARACTEVLSPALIAARYLEAVT</sequence>
<evidence type="ECO:0000313" key="1">
    <source>
        <dbReference type="EMBL" id="MFB9627099.1"/>
    </source>
</evidence>
<dbReference type="Gene3D" id="3.40.50.2000">
    <property type="entry name" value="Glycogen Phosphorylase B"/>
    <property type="match status" value="1"/>
</dbReference>
<gene>
    <name evidence="1" type="ORF">ACFFSA_28780</name>
</gene>
<dbReference type="Proteomes" id="UP001589532">
    <property type="component" value="Unassembled WGS sequence"/>
</dbReference>
<evidence type="ECO:0000313" key="2">
    <source>
        <dbReference type="Proteomes" id="UP001589532"/>
    </source>
</evidence>
<protein>
    <submittedName>
        <fullName evidence="1">Glycosyltransferase family 1 protein</fullName>
    </submittedName>
</protein>
<dbReference type="RefSeq" id="WP_344988940.1">
    <property type="nucleotide sequence ID" value="NZ_BAAAXV010000004.1"/>
</dbReference>
<keyword evidence="2" id="KW-1185">Reference proteome</keyword>
<proteinExistence type="predicted"/>
<reference evidence="1 2" key="1">
    <citation type="submission" date="2024-09" db="EMBL/GenBank/DDBJ databases">
        <authorList>
            <person name="Sun Q."/>
            <person name="Mori K."/>
        </authorList>
    </citation>
    <scope>NUCLEOTIDE SEQUENCE [LARGE SCALE GENOMIC DNA]</scope>
    <source>
        <strain evidence="1 2">JCM 3143</strain>
    </source>
</reference>
<dbReference type="SUPFAM" id="SSF53756">
    <property type="entry name" value="UDP-Glycosyltransferase/glycogen phosphorylase"/>
    <property type="match status" value="1"/>
</dbReference>